<evidence type="ECO:0000313" key="5">
    <source>
        <dbReference type="RefSeq" id="XP_011630916.1"/>
    </source>
</evidence>
<sequence>MACTSKTAAGGRRNLRKVDLNKVEESQVKEAFDLFDPDGTGKISSNKLKLVFKALGYDLSLQEIRKLVAEFTPDFPNEISYEDFLKIMSVKTMNQGIKEEILQAFRLFDDNNTGKISFENLKRVAIELGENVTDAVLQDMIDQVDDDGDGEISLEEFSKIYQYMSC</sequence>
<protein>
    <submittedName>
        <fullName evidence="5 6">Caltractin</fullName>
    </submittedName>
</protein>
<keyword evidence="1" id="KW-0677">Repeat</keyword>
<gene>
    <name evidence="5 6 7" type="primary">LOC105422996</name>
</gene>
<evidence type="ECO:0000256" key="1">
    <source>
        <dbReference type="ARBA" id="ARBA00022737"/>
    </source>
</evidence>
<proteinExistence type="predicted"/>
<dbReference type="OrthoDB" id="343296at2759"/>
<dbReference type="PROSITE" id="PS00018">
    <property type="entry name" value="EF_HAND_1"/>
    <property type="match status" value="1"/>
</dbReference>
<dbReference type="FunFam" id="1.10.238.10:FF:000001">
    <property type="entry name" value="Calmodulin 1"/>
    <property type="match status" value="1"/>
</dbReference>
<dbReference type="GO" id="GO:0016460">
    <property type="term" value="C:myosin II complex"/>
    <property type="evidence" value="ECO:0007669"/>
    <property type="project" value="TreeGrafter"/>
</dbReference>
<dbReference type="CDD" id="cd00051">
    <property type="entry name" value="EFh"/>
    <property type="match status" value="2"/>
</dbReference>
<dbReference type="SMART" id="SM00054">
    <property type="entry name" value="EFh"/>
    <property type="match status" value="3"/>
</dbReference>
<dbReference type="PROSITE" id="PS50222">
    <property type="entry name" value="EF_HAND_2"/>
    <property type="match status" value="3"/>
</dbReference>
<evidence type="ECO:0000313" key="4">
    <source>
        <dbReference type="Proteomes" id="UP000504615"/>
    </source>
</evidence>
<evidence type="ECO:0000256" key="2">
    <source>
        <dbReference type="ARBA" id="ARBA00022837"/>
    </source>
</evidence>
<organism evidence="4 5">
    <name type="scientific">Pogonomyrmex barbatus</name>
    <name type="common">red harvester ant</name>
    <dbReference type="NCBI Taxonomy" id="144034"/>
    <lineage>
        <taxon>Eukaryota</taxon>
        <taxon>Metazoa</taxon>
        <taxon>Ecdysozoa</taxon>
        <taxon>Arthropoda</taxon>
        <taxon>Hexapoda</taxon>
        <taxon>Insecta</taxon>
        <taxon>Pterygota</taxon>
        <taxon>Neoptera</taxon>
        <taxon>Endopterygota</taxon>
        <taxon>Hymenoptera</taxon>
        <taxon>Apocrita</taxon>
        <taxon>Aculeata</taxon>
        <taxon>Formicoidea</taxon>
        <taxon>Formicidae</taxon>
        <taxon>Myrmicinae</taxon>
        <taxon>Pogonomyrmex</taxon>
    </lineage>
</organism>
<dbReference type="Proteomes" id="UP000504615">
    <property type="component" value="Unplaced"/>
</dbReference>
<dbReference type="InterPro" id="IPR011992">
    <property type="entry name" value="EF-hand-dom_pair"/>
</dbReference>
<dbReference type="RefSeq" id="XP_011630918.1">
    <property type="nucleotide sequence ID" value="XM_011632616.2"/>
</dbReference>
<keyword evidence="4" id="KW-1185">Reference proteome</keyword>
<dbReference type="RefSeq" id="XP_011630916.1">
    <property type="nucleotide sequence ID" value="XM_011632614.2"/>
</dbReference>
<dbReference type="SUPFAM" id="SSF47473">
    <property type="entry name" value="EF-hand"/>
    <property type="match status" value="1"/>
</dbReference>
<dbReference type="InterPro" id="IPR002048">
    <property type="entry name" value="EF_hand_dom"/>
</dbReference>
<evidence type="ECO:0000313" key="6">
    <source>
        <dbReference type="RefSeq" id="XP_011630917.1"/>
    </source>
</evidence>
<dbReference type="GO" id="GO:0005509">
    <property type="term" value="F:calcium ion binding"/>
    <property type="evidence" value="ECO:0007669"/>
    <property type="project" value="InterPro"/>
</dbReference>
<dbReference type="PANTHER" id="PTHR23048:SF59">
    <property type="entry name" value="EF-HAND SUPERFAMILY PROTEIN"/>
    <property type="match status" value="1"/>
</dbReference>
<dbReference type="Pfam" id="PF13499">
    <property type="entry name" value="EF-hand_7"/>
    <property type="match status" value="2"/>
</dbReference>
<dbReference type="InterPro" id="IPR050230">
    <property type="entry name" value="CALM/Myosin/TropC-like"/>
</dbReference>
<dbReference type="RefSeq" id="XP_011630917.1">
    <property type="nucleotide sequence ID" value="XM_011632615.2"/>
</dbReference>
<keyword evidence="2" id="KW-0106">Calcium</keyword>
<reference evidence="5 6" key="1">
    <citation type="submission" date="2025-04" db="UniProtKB">
        <authorList>
            <consortium name="RefSeq"/>
        </authorList>
    </citation>
    <scope>IDENTIFICATION</scope>
</reference>
<dbReference type="Gene3D" id="1.10.238.10">
    <property type="entry name" value="EF-hand"/>
    <property type="match status" value="2"/>
</dbReference>
<dbReference type="PANTHER" id="PTHR23048">
    <property type="entry name" value="MYOSIN LIGHT CHAIN 1, 3"/>
    <property type="match status" value="1"/>
</dbReference>
<evidence type="ECO:0000313" key="7">
    <source>
        <dbReference type="RefSeq" id="XP_011630918.1"/>
    </source>
</evidence>
<feature type="domain" description="EF-hand" evidence="3">
    <location>
        <begin position="96"/>
        <end position="131"/>
    </location>
</feature>
<feature type="domain" description="EF-hand" evidence="3">
    <location>
        <begin position="132"/>
        <end position="166"/>
    </location>
</feature>
<name>A0A6I9VVN1_9HYME</name>
<accession>A0A6I9VVN1</accession>
<dbReference type="AlphaFoldDB" id="A0A6I9VVN1"/>
<dbReference type="InterPro" id="IPR018247">
    <property type="entry name" value="EF_Hand_1_Ca_BS"/>
</dbReference>
<dbReference type="KEGG" id="pbar:105422996"/>
<dbReference type="GeneID" id="105422996"/>
<feature type="domain" description="EF-hand" evidence="3">
    <location>
        <begin position="23"/>
        <end position="58"/>
    </location>
</feature>
<evidence type="ECO:0000259" key="3">
    <source>
        <dbReference type="PROSITE" id="PS50222"/>
    </source>
</evidence>